<evidence type="ECO:0000259" key="4">
    <source>
        <dbReference type="PROSITE" id="PS50887"/>
    </source>
</evidence>
<dbReference type="GO" id="GO:0052621">
    <property type="term" value="F:diguanylate cyclase activity"/>
    <property type="evidence" value="ECO:0007669"/>
    <property type="project" value="UniProtKB-EC"/>
</dbReference>
<reference evidence="5" key="1">
    <citation type="submission" date="2017-05" db="EMBL/GenBank/DDBJ databases">
        <title>Polyphasic characterization of four soil-derived phenanthrene-degrading Acidovorax strains and proposal of Acidovorax phenanthrenivorans sp. nov.</title>
        <authorList>
            <person name="Singleton D."/>
            <person name="Lee J."/>
            <person name="Dickey A.N."/>
            <person name="Stroud A."/>
            <person name="Scholl E.H."/>
            <person name="Wright F.A."/>
            <person name="Aitken M.D."/>
        </authorList>
    </citation>
    <scope>NUCLEOTIDE SEQUENCE</scope>
    <source>
        <strain evidence="5">P4</strain>
    </source>
</reference>
<evidence type="ECO:0000313" key="6">
    <source>
        <dbReference type="Proteomes" id="UP000194440"/>
    </source>
</evidence>
<keyword evidence="3" id="KW-1133">Transmembrane helix</keyword>
<dbReference type="NCBIfam" id="TIGR00254">
    <property type="entry name" value="GGDEF"/>
    <property type="match status" value="1"/>
</dbReference>
<feature type="transmembrane region" description="Helical" evidence="3">
    <location>
        <begin position="43"/>
        <end position="62"/>
    </location>
</feature>
<dbReference type="EMBL" id="CP021366">
    <property type="protein sequence ID" value="ART58571.1"/>
    <property type="molecule type" value="Genomic_DNA"/>
</dbReference>
<dbReference type="PANTHER" id="PTHR45138:SF9">
    <property type="entry name" value="DIGUANYLATE CYCLASE DGCM-RELATED"/>
    <property type="match status" value="1"/>
</dbReference>
<dbReference type="FunFam" id="3.30.70.270:FF:000001">
    <property type="entry name" value="Diguanylate cyclase domain protein"/>
    <property type="match status" value="1"/>
</dbReference>
<organism evidence="5 6">
    <name type="scientific">Acidovorax carolinensis</name>
    <dbReference type="NCBI Taxonomy" id="553814"/>
    <lineage>
        <taxon>Bacteria</taxon>
        <taxon>Pseudomonadati</taxon>
        <taxon>Pseudomonadota</taxon>
        <taxon>Betaproteobacteria</taxon>
        <taxon>Burkholderiales</taxon>
        <taxon>Comamonadaceae</taxon>
        <taxon>Acidovorax</taxon>
    </lineage>
</organism>
<dbReference type="GO" id="GO:0005886">
    <property type="term" value="C:plasma membrane"/>
    <property type="evidence" value="ECO:0007669"/>
    <property type="project" value="TreeGrafter"/>
</dbReference>
<accession>A0A240UAM8</accession>
<dbReference type="RefSeq" id="WP_086926934.1">
    <property type="nucleotide sequence ID" value="NZ_CP021362.1"/>
</dbReference>
<dbReference type="GO" id="GO:1902201">
    <property type="term" value="P:negative regulation of bacterial-type flagellum-dependent cell motility"/>
    <property type="evidence" value="ECO:0007669"/>
    <property type="project" value="TreeGrafter"/>
</dbReference>
<proteinExistence type="predicted"/>
<dbReference type="AlphaFoldDB" id="A0A240UAM8"/>
<feature type="transmembrane region" description="Helical" evidence="3">
    <location>
        <begin position="68"/>
        <end position="89"/>
    </location>
</feature>
<comment type="catalytic activity">
    <reaction evidence="2">
        <text>2 GTP = 3',3'-c-di-GMP + 2 diphosphate</text>
        <dbReference type="Rhea" id="RHEA:24898"/>
        <dbReference type="ChEBI" id="CHEBI:33019"/>
        <dbReference type="ChEBI" id="CHEBI:37565"/>
        <dbReference type="ChEBI" id="CHEBI:58805"/>
        <dbReference type="EC" id="2.7.7.65"/>
    </reaction>
</comment>
<dbReference type="PROSITE" id="PS50887">
    <property type="entry name" value="GGDEF"/>
    <property type="match status" value="1"/>
</dbReference>
<evidence type="ECO:0000256" key="2">
    <source>
        <dbReference type="ARBA" id="ARBA00034247"/>
    </source>
</evidence>
<sequence>MASLENLSAVHATLLVGILLECFVALGWLLAAGLLLPMRRASLHWAGFAFLQGAAFFVYLNSGNWAGFPAHAAANMLLVAALVLQVRGLQRAMGRPPTDSLFIALLFCAGVVQVVWLTHEQSAWRMAAISALASGISAWTGATMLRCIRHEDARAPRLLALLLSAPSVIGSALFAMRALLVLQAPERIIRDDRLDQSIGMLGALLWLFLSLGMALALVGVVLYRLQRKLSQAATQDALTGLPNRRAADDFLAHEALRAQRQGTPLSALMIDIDFFKKVNDQHGHAAGDHVLQTLARLLQERARATDLVARWGGEEFLVLLPDTSPAGAREVAEQLRLAVQNTPFCWQQSTVPVTVSAGAATWTSGPFHANALIASADSALYQAKNSGRNRVCVAADNALHLALPGGRSVEPRRA</sequence>
<dbReference type="Proteomes" id="UP000194440">
    <property type="component" value="Chromosome"/>
</dbReference>
<dbReference type="EC" id="2.7.7.65" evidence="1"/>
<dbReference type="SUPFAM" id="SSF55073">
    <property type="entry name" value="Nucleotide cyclase"/>
    <property type="match status" value="1"/>
</dbReference>
<dbReference type="PANTHER" id="PTHR45138">
    <property type="entry name" value="REGULATORY COMPONENTS OF SENSORY TRANSDUCTION SYSTEM"/>
    <property type="match status" value="1"/>
</dbReference>
<dbReference type="InterPro" id="IPR029787">
    <property type="entry name" value="Nucleotide_cyclase"/>
</dbReference>
<gene>
    <name evidence="5" type="ORF">CBP36_06595</name>
</gene>
<dbReference type="OrthoDB" id="9813903at2"/>
<dbReference type="InterPro" id="IPR043128">
    <property type="entry name" value="Rev_trsase/Diguanyl_cyclase"/>
</dbReference>
<keyword evidence="6" id="KW-1185">Reference proteome</keyword>
<dbReference type="Pfam" id="PF00990">
    <property type="entry name" value="GGDEF"/>
    <property type="match status" value="1"/>
</dbReference>
<dbReference type="KEGG" id="acip:CBP36_06595"/>
<dbReference type="KEGG" id="acis:CBP35_12345"/>
<keyword evidence="3" id="KW-0472">Membrane</keyword>
<dbReference type="InterPro" id="IPR050469">
    <property type="entry name" value="Diguanylate_Cyclase"/>
</dbReference>
<dbReference type="Gene3D" id="3.30.70.270">
    <property type="match status" value="1"/>
</dbReference>
<feature type="transmembrane region" description="Helical" evidence="3">
    <location>
        <begin position="101"/>
        <end position="118"/>
    </location>
</feature>
<protein>
    <recommendedName>
        <fullName evidence="1">diguanylate cyclase</fullName>
        <ecNumber evidence="1">2.7.7.65</ecNumber>
    </recommendedName>
</protein>
<evidence type="ECO:0000256" key="3">
    <source>
        <dbReference type="SAM" id="Phobius"/>
    </source>
</evidence>
<name>A0A240UAM8_9BURK</name>
<dbReference type="GO" id="GO:0043709">
    <property type="term" value="P:cell adhesion involved in single-species biofilm formation"/>
    <property type="evidence" value="ECO:0007669"/>
    <property type="project" value="TreeGrafter"/>
</dbReference>
<evidence type="ECO:0000256" key="1">
    <source>
        <dbReference type="ARBA" id="ARBA00012528"/>
    </source>
</evidence>
<feature type="transmembrane region" description="Helical" evidence="3">
    <location>
        <begin position="124"/>
        <end position="146"/>
    </location>
</feature>
<dbReference type="InterPro" id="IPR000160">
    <property type="entry name" value="GGDEF_dom"/>
</dbReference>
<dbReference type="CDD" id="cd01949">
    <property type="entry name" value="GGDEF"/>
    <property type="match status" value="1"/>
</dbReference>
<dbReference type="SMART" id="SM00267">
    <property type="entry name" value="GGDEF"/>
    <property type="match status" value="1"/>
</dbReference>
<feature type="transmembrane region" description="Helical" evidence="3">
    <location>
        <begin position="158"/>
        <end position="180"/>
    </location>
</feature>
<feature type="transmembrane region" description="Helical" evidence="3">
    <location>
        <begin position="200"/>
        <end position="223"/>
    </location>
</feature>
<keyword evidence="3" id="KW-0812">Transmembrane</keyword>
<feature type="transmembrane region" description="Helical" evidence="3">
    <location>
        <begin position="12"/>
        <end position="36"/>
    </location>
</feature>
<evidence type="ECO:0000313" key="5">
    <source>
        <dbReference type="EMBL" id="ART58571.1"/>
    </source>
</evidence>
<feature type="domain" description="GGDEF" evidence="4">
    <location>
        <begin position="263"/>
        <end position="396"/>
    </location>
</feature>